<accession>A0AAD0MN29</accession>
<evidence type="ECO:0000256" key="9">
    <source>
        <dbReference type="ARBA" id="ARBA00023136"/>
    </source>
</evidence>
<evidence type="ECO:0000256" key="10">
    <source>
        <dbReference type="ARBA" id="ARBA00023180"/>
    </source>
</evidence>
<evidence type="ECO:0000256" key="11">
    <source>
        <dbReference type="ARBA" id="ARBA00023296"/>
    </source>
</evidence>
<sequence>MKKTNSYPPHTMHTITLILWGYLLKVGHSANLFLPFSEPAVWKRSSVKNMKCPTPLRYEANHPAQEEVTFYSFSSKYALHKQEGYLCHKTRWSVTCAESFFGVQTISERIDEMQVSLVECQEAVTQRHRGSDPHPVHPLPNCGWMKTNTEHLDYVLLTDHPVVVDHYTSWWIDEQFVGGRCSTSPCQTRVDSILWIANGGLKKIAPYCVSGTGFIEPIEWQALNGSSLWDWNHGSIFSSRGFVRTTFRNACWLVVCDRKGIRFASGEWASLDVKTDSLIKPVLHALPECPTGTKIVPHHISEPSAEDILIKLDRELLADCLMTLREAQERKKVDRLLLSYMFPDHSGRGLVYRMRNGTLESGVVNYIEVTLMDWETVGKPLGVYRDEVTGRIEDYHLTGWTKPGEDGIRHTYNGISANRTTRSIPVLALRYQVRDSDVNQYIDDIGLPHPALQVRYNQTELSTTILDQHSQGKELSTVVMSWFGSIWSQIGFGIVLLILVCVIILVLWKWKPRTCTCPPLMTPRDRVNDSWTHQL</sequence>
<dbReference type="GO" id="GO:0055036">
    <property type="term" value="C:virion membrane"/>
    <property type="evidence" value="ECO:0007669"/>
    <property type="project" value="UniProtKB-SubCell"/>
</dbReference>
<keyword evidence="7" id="KW-0261">Viral envelope protein</keyword>
<evidence type="ECO:0000256" key="7">
    <source>
        <dbReference type="ARBA" id="ARBA00022879"/>
    </source>
</evidence>
<evidence type="ECO:0000256" key="3">
    <source>
        <dbReference type="ARBA" id="ARBA00022692"/>
    </source>
</evidence>
<dbReference type="InterPro" id="IPR002417">
    <property type="entry name" value="Spike_prot"/>
</dbReference>
<evidence type="ECO:0000259" key="13">
    <source>
        <dbReference type="Pfam" id="PF00974"/>
    </source>
</evidence>
<dbReference type="Pfam" id="PF24833">
    <property type="entry name" value="Rhabdo_glycop_CD"/>
    <property type="match status" value="1"/>
</dbReference>
<comment type="similarity">
    <text evidence="2">Belongs to the novirhabdovirus glycoprotein family.</text>
</comment>
<feature type="domain" description="Spike glycoprotein fusion" evidence="13">
    <location>
        <begin position="83"/>
        <end position="181"/>
    </location>
</feature>
<evidence type="ECO:0000256" key="6">
    <source>
        <dbReference type="ARBA" id="ARBA00022844"/>
    </source>
</evidence>
<proteinExistence type="inferred from homology"/>
<evidence type="ECO:0000259" key="14">
    <source>
        <dbReference type="Pfam" id="PF24833"/>
    </source>
</evidence>
<dbReference type="Gene3D" id="2.30.29.130">
    <property type="match status" value="1"/>
</dbReference>
<keyword evidence="5" id="KW-1161">Viral attachment to host cell</keyword>
<dbReference type="GO" id="GO:0046718">
    <property type="term" value="P:symbiont entry into host cell"/>
    <property type="evidence" value="ECO:0007669"/>
    <property type="project" value="UniProtKB-KW"/>
</dbReference>
<dbReference type="InterPro" id="IPR001903">
    <property type="entry name" value="Rhabdo_glycop_FD"/>
</dbReference>
<keyword evidence="8 12" id="KW-1133">Transmembrane helix</keyword>
<evidence type="ECO:0000256" key="4">
    <source>
        <dbReference type="ARBA" id="ARBA00022729"/>
    </source>
</evidence>
<keyword evidence="6" id="KW-0946">Virion</keyword>
<feature type="transmembrane region" description="Helical" evidence="12">
    <location>
        <begin position="486"/>
        <end position="508"/>
    </location>
</feature>
<feature type="domain" description="Spike glycoprotein G central" evidence="14">
    <location>
        <begin position="288"/>
        <end position="414"/>
    </location>
</feature>
<reference evidence="15 16" key="1">
    <citation type="journal article" date="2018" name="Nature">
        <title>The evolutionary history of vertebrate RNA viruses.</title>
        <authorList>
            <person name="Shi M."/>
            <person name="Lin X.D."/>
            <person name="Chen X."/>
            <person name="Tian J.H."/>
            <person name="Chen L.J."/>
            <person name="Li K."/>
            <person name="Wang W."/>
            <person name="Eden J.S."/>
            <person name="Shen J.J."/>
            <person name="Liu L."/>
            <person name="Holmes E.C."/>
            <person name="Zhang Y.Z."/>
        </authorList>
    </citation>
    <scope>NUCLEOTIDE SEQUENCE [LARGE SCALE GENOMIC DNA]</scope>
    <source>
        <strain evidence="15 16">DSYS6218</strain>
    </source>
</reference>
<name>A0AAD0MN29_9RHAB</name>
<dbReference type="RefSeq" id="YP_010799339.1">
    <property type="nucleotide sequence ID" value="NC_076627.1"/>
</dbReference>
<dbReference type="Proteomes" id="UP000830766">
    <property type="component" value="Segment"/>
</dbReference>
<evidence type="ECO:0000313" key="15">
    <source>
        <dbReference type="EMBL" id="AVM87288.1"/>
    </source>
</evidence>
<dbReference type="GO" id="GO:0019031">
    <property type="term" value="C:viral envelope"/>
    <property type="evidence" value="ECO:0007669"/>
    <property type="project" value="UniProtKB-KW"/>
</dbReference>
<comment type="subcellular location">
    <subcellularLocation>
        <location evidence="1">Virion membrane</location>
        <topology evidence="1">Single-pass type I membrane protein</topology>
    </subcellularLocation>
</comment>
<evidence type="ECO:0000256" key="8">
    <source>
        <dbReference type="ARBA" id="ARBA00022989"/>
    </source>
</evidence>
<keyword evidence="16" id="KW-1185">Reference proteome</keyword>
<dbReference type="GeneID" id="80537702"/>
<organism evidence="15 16">
    <name type="scientific">Wuhan redfin culter dimarhabdovirus</name>
    <dbReference type="NCBI Taxonomy" id="3071315"/>
    <lineage>
        <taxon>Viruses</taxon>
        <taxon>Riboviria</taxon>
        <taxon>Orthornavirae</taxon>
        <taxon>Negarnaviricota</taxon>
        <taxon>Haploviricotina</taxon>
        <taxon>Monjiviricetes</taxon>
        <taxon>Mononegavirales</taxon>
        <taxon>Rhabdoviridae</taxon>
        <taxon>Alpharhabdovirinae</taxon>
        <taxon>Scophrhavirus</taxon>
        <taxon>Scophrhavirus chanodychthys</taxon>
    </lineage>
</organism>
<dbReference type="InterPro" id="IPR055447">
    <property type="entry name" value="Rhabdo_glycop_CD"/>
</dbReference>
<evidence type="ECO:0000313" key="16">
    <source>
        <dbReference type="Proteomes" id="UP000830766"/>
    </source>
</evidence>
<dbReference type="GO" id="GO:0019062">
    <property type="term" value="P:virion attachment to host cell"/>
    <property type="evidence" value="ECO:0007669"/>
    <property type="project" value="UniProtKB-KW"/>
</dbReference>
<evidence type="ECO:0000256" key="2">
    <source>
        <dbReference type="ARBA" id="ARBA00010356"/>
    </source>
</evidence>
<keyword evidence="4" id="KW-0732">Signal</keyword>
<keyword evidence="10" id="KW-0325">Glycoprotein</keyword>
<evidence type="ECO:0000256" key="1">
    <source>
        <dbReference type="ARBA" id="ARBA00004563"/>
    </source>
</evidence>
<dbReference type="Pfam" id="PF00974">
    <property type="entry name" value="Rhabdo_glycop_FD"/>
    <property type="match status" value="1"/>
</dbReference>
<dbReference type="EMBL" id="MG600013">
    <property type="protein sequence ID" value="AVM87288.1"/>
    <property type="molecule type" value="Viral_cRNA"/>
</dbReference>
<dbReference type="KEGG" id="vg:80537702"/>
<keyword evidence="5" id="KW-0945">Host-virus interaction</keyword>
<keyword evidence="3 12" id="KW-0812">Transmembrane</keyword>
<protein>
    <submittedName>
        <fullName evidence="15">Glycoprotein</fullName>
    </submittedName>
</protein>
<evidence type="ECO:0000256" key="12">
    <source>
        <dbReference type="SAM" id="Phobius"/>
    </source>
</evidence>
<keyword evidence="9 12" id="KW-0472">Membrane</keyword>
<keyword evidence="11" id="KW-1160">Virus entry into host cell</keyword>
<dbReference type="PRINTS" id="PR00796">
    <property type="entry name" value="SPIKEPROTEIN"/>
</dbReference>
<evidence type="ECO:0000256" key="5">
    <source>
        <dbReference type="ARBA" id="ARBA00022804"/>
    </source>
</evidence>
<dbReference type="SUPFAM" id="SSF161008">
    <property type="entry name" value="Viral glycoprotein ectodomain-like"/>
    <property type="match status" value="1"/>
</dbReference>